<keyword evidence="2" id="KW-1185">Reference proteome</keyword>
<evidence type="ECO:0000313" key="2">
    <source>
        <dbReference type="Proteomes" id="UP001054945"/>
    </source>
</evidence>
<proteinExistence type="predicted"/>
<organism evidence="1 2">
    <name type="scientific">Caerostris extrusa</name>
    <name type="common">Bark spider</name>
    <name type="synonym">Caerostris bankana</name>
    <dbReference type="NCBI Taxonomy" id="172846"/>
    <lineage>
        <taxon>Eukaryota</taxon>
        <taxon>Metazoa</taxon>
        <taxon>Ecdysozoa</taxon>
        <taxon>Arthropoda</taxon>
        <taxon>Chelicerata</taxon>
        <taxon>Arachnida</taxon>
        <taxon>Araneae</taxon>
        <taxon>Araneomorphae</taxon>
        <taxon>Entelegynae</taxon>
        <taxon>Araneoidea</taxon>
        <taxon>Araneidae</taxon>
        <taxon>Caerostris</taxon>
    </lineage>
</organism>
<sequence length="183" mass="20690">MFAGVTVGTEALPERQGALASWGGYGHKSRFLRKVESAGAQQPPGDLLGLETVFVQPLSHLAGTPRSFTWIMNISSLLHRQSLNISGCMFECRDNDQIEHFDLRPQLSAERREIRKWNVMKRARNYLHVRENVLTTIQDMDPQLSSTGEAAALQPREPQLKLYSVVSVSQTQFATSYFQIERI</sequence>
<evidence type="ECO:0000313" key="1">
    <source>
        <dbReference type="EMBL" id="GIY56328.1"/>
    </source>
</evidence>
<gene>
    <name evidence="1" type="ORF">CEXT_527721</name>
</gene>
<accession>A0AAV4UET9</accession>
<dbReference type="AlphaFoldDB" id="A0AAV4UET9"/>
<reference evidence="1 2" key="1">
    <citation type="submission" date="2021-06" db="EMBL/GenBank/DDBJ databases">
        <title>Caerostris extrusa draft genome.</title>
        <authorList>
            <person name="Kono N."/>
            <person name="Arakawa K."/>
        </authorList>
    </citation>
    <scope>NUCLEOTIDE SEQUENCE [LARGE SCALE GENOMIC DNA]</scope>
</reference>
<dbReference type="Proteomes" id="UP001054945">
    <property type="component" value="Unassembled WGS sequence"/>
</dbReference>
<name>A0AAV4UET9_CAEEX</name>
<protein>
    <submittedName>
        <fullName evidence="1">Uncharacterized protein</fullName>
    </submittedName>
</protein>
<comment type="caution">
    <text evidence="1">The sequence shown here is derived from an EMBL/GenBank/DDBJ whole genome shotgun (WGS) entry which is preliminary data.</text>
</comment>
<dbReference type="EMBL" id="BPLR01012758">
    <property type="protein sequence ID" value="GIY56328.1"/>
    <property type="molecule type" value="Genomic_DNA"/>
</dbReference>